<keyword evidence="3" id="KW-1185">Reference proteome</keyword>
<keyword evidence="1" id="KW-0472">Membrane</keyword>
<dbReference type="EMBL" id="SORZ01000002">
    <property type="protein sequence ID" value="TPW34397.1"/>
    <property type="molecule type" value="Genomic_DNA"/>
</dbReference>
<comment type="caution">
    <text evidence="2">The sequence shown here is derived from an EMBL/GenBank/DDBJ whole genome shotgun (WGS) entry which is preliminary data.</text>
</comment>
<feature type="transmembrane region" description="Helical" evidence="1">
    <location>
        <begin position="81"/>
        <end position="99"/>
    </location>
</feature>
<sequence length="102" mass="11162">MTSPLACKLISVFFSALEILMLIATVLVVGRATYACAERKGFQPPTLWGILGAVFWLYLPILELTDATTPEKTSPRPVEYISWIVFCLLIASVVLAAGFQTP</sequence>
<dbReference type="Proteomes" id="UP000315037">
    <property type="component" value="Unassembled WGS sequence"/>
</dbReference>
<organism evidence="2 3">
    <name type="scientific">Oecophyllibacter saccharovorans</name>
    <dbReference type="NCBI Taxonomy" id="2558360"/>
    <lineage>
        <taxon>Bacteria</taxon>
        <taxon>Pseudomonadati</taxon>
        <taxon>Pseudomonadota</taxon>
        <taxon>Alphaproteobacteria</taxon>
        <taxon>Acetobacterales</taxon>
        <taxon>Acetobacteraceae</taxon>
        <taxon>Oecophyllibacter</taxon>
    </lineage>
</organism>
<evidence type="ECO:0000256" key="1">
    <source>
        <dbReference type="SAM" id="Phobius"/>
    </source>
</evidence>
<proteinExistence type="predicted"/>
<reference evidence="2 3" key="1">
    <citation type="submission" date="2019-03" db="EMBL/GenBank/DDBJ databases">
        <title>The complete genome sequence of Neokomagataea sp. Jb2 NBRC113641.</title>
        <authorList>
            <person name="Chua K.-O."/>
            <person name="Chan K.-G."/>
            <person name="See-Too W.-S."/>
        </authorList>
    </citation>
    <scope>NUCLEOTIDE SEQUENCE [LARGE SCALE GENOMIC DNA]</scope>
    <source>
        <strain evidence="2 3">Jb2</strain>
    </source>
</reference>
<evidence type="ECO:0000313" key="2">
    <source>
        <dbReference type="EMBL" id="TPW34397.1"/>
    </source>
</evidence>
<gene>
    <name evidence="2" type="ORF">E3202_07890</name>
</gene>
<dbReference type="AlphaFoldDB" id="A0A506UM20"/>
<feature type="transmembrane region" description="Helical" evidence="1">
    <location>
        <begin position="42"/>
        <end position="61"/>
    </location>
</feature>
<protein>
    <submittedName>
        <fullName evidence="2">Uncharacterized protein</fullName>
    </submittedName>
</protein>
<evidence type="ECO:0000313" key="3">
    <source>
        <dbReference type="Proteomes" id="UP000315037"/>
    </source>
</evidence>
<keyword evidence="1" id="KW-1133">Transmembrane helix</keyword>
<accession>A0A506UM20</accession>
<keyword evidence="1" id="KW-0812">Transmembrane</keyword>
<feature type="transmembrane region" description="Helical" evidence="1">
    <location>
        <begin position="12"/>
        <end position="30"/>
    </location>
</feature>
<name>A0A506UM20_9PROT</name>
<dbReference type="RefSeq" id="WP_165600982.1">
    <property type="nucleotide sequence ID" value="NZ_SORZ01000002.1"/>
</dbReference>